<evidence type="ECO:0000256" key="10">
    <source>
        <dbReference type="ARBA" id="ARBA00022842"/>
    </source>
</evidence>
<comment type="similarity">
    <text evidence="2 18">Belongs to the cytochrome c oxidase subunit 2 family.</text>
</comment>
<keyword evidence="5 18" id="KW-0813">Transport</keyword>
<keyword evidence="12 18" id="KW-0249">Electron transport</keyword>
<dbReference type="SUPFAM" id="SSF81464">
    <property type="entry name" value="Cytochrome c oxidase subunit II-like, transmembrane region"/>
    <property type="match status" value="1"/>
</dbReference>
<keyword evidence="10" id="KW-0460">Magnesium</keyword>
<evidence type="ECO:0000259" key="21">
    <source>
        <dbReference type="PROSITE" id="PS50999"/>
    </source>
</evidence>
<comment type="cofactor">
    <cofactor evidence="18">
        <name>Cu cation</name>
        <dbReference type="ChEBI" id="CHEBI:23378"/>
    </cofactor>
    <text evidence="18">Binds a copper A center.</text>
</comment>
<sequence>MNTWFNLMFQDASSPTLEWLSTFHDLSLLIDLMIMVSILFLFINLMLNKLICEKFNNQILEIIWTILPMGILLILGFPSLKILYLLDSFYKPLLTIKCIGVQWYWIYEFSDFFNLNFESYMNKNILLNSFRLLDVDNRLILPINLQIRLLISSNDVIHSFTVPSMGIKLDGVPGRLNQLNLMINRIGIYFGQCSEICGANHSFMPIVMETTNLMNFFKWINNNLND</sequence>
<evidence type="ECO:0000256" key="7">
    <source>
        <dbReference type="ARBA" id="ARBA00022692"/>
    </source>
</evidence>
<protein>
    <recommendedName>
        <fullName evidence="4 18">Cytochrome c oxidase subunit 2</fullName>
    </recommendedName>
</protein>
<comment type="function">
    <text evidence="18">Component of the cytochrome c oxidase, the last enzyme in the mitochondrial electron transport chain which drives oxidative phosphorylation. The respiratory chain contains 3 multisubunit complexes succinate dehydrogenase (complex II, CII), ubiquinol-cytochrome c oxidoreductase (cytochrome b-c1 complex, complex III, CIII) and cytochrome c oxidase (complex IV, CIV), that cooperate to transfer electrons derived from NADH and succinate to molecular oxygen, creating an electrochemical gradient over the inner membrane that drives transmembrane transport and the ATP synthase. Cytochrome c oxidase is the component of the respiratory chain that catalyzes the reduction of oxygen to water. Electrons originating from reduced cytochrome c in the intermembrane space (IMS) are transferred via the dinuclear copper A center (CU(A)) of subunit 2 and heme A of subunit 1 to the active site in subunit 1, a binuclear center (BNC) formed by heme A3 and copper B (CU(B)). The BNC reduces molecular oxygen to 2 water molecules using 4 electrons from cytochrome c in the IMS and 4 protons from the mitochondrial matrix.</text>
</comment>
<evidence type="ECO:0000256" key="3">
    <source>
        <dbReference type="ARBA" id="ARBA00011164"/>
    </source>
</evidence>
<feature type="transmembrane region" description="Helical" evidence="19">
    <location>
        <begin position="26"/>
        <end position="47"/>
    </location>
</feature>
<evidence type="ECO:0000256" key="18">
    <source>
        <dbReference type="RuleBase" id="RU000457"/>
    </source>
</evidence>
<dbReference type="GO" id="GO:0005507">
    <property type="term" value="F:copper ion binding"/>
    <property type="evidence" value="ECO:0007669"/>
    <property type="project" value="InterPro"/>
</dbReference>
<dbReference type="GO" id="GO:0042773">
    <property type="term" value="P:ATP synthesis coupled electron transport"/>
    <property type="evidence" value="ECO:0007669"/>
    <property type="project" value="TreeGrafter"/>
</dbReference>
<dbReference type="InterPro" id="IPR002429">
    <property type="entry name" value="CcO_II-like_C"/>
</dbReference>
<dbReference type="GO" id="GO:0004129">
    <property type="term" value="F:cytochrome-c oxidase activity"/>
    <property type="evidence" value="ECO:0007669"/>
    <property type="project" value="UniProtKB-EC"/>
</dbReference>
<dbReference type="PROSITE" id="PS00078">
    <property type="entry name" value="COX2"/>
    <property type="match status" value="1"/>
</dbReference>
<dbReference type="CDD" id="cd13912">
    <property type="entry name" value="CcO_II_C"/>
    <property type="match status" value="1"/>
</dbReference>
<dbReference type="FunFam" id="2.60.40.420:FF:000001">
    <property type="entry name" value="Cytochrome c oxidase subunit 2"/>
    <property type="match status" value="1"/>
</dbReference>
<keyword evidence="16 18" id="KW-0472">Membrane</keyword>
<dbReference type="InterPro" id="IPR045187">
    <property type="entry name" value="CcO_II"/>
</dbReference>
<geneLocation type="mitochondrion" evidence="22"/>
<dbReference type="InterPro" id="IPR008972">
    <property type="entry name" value="Cupredoxin"/>
</dbReference>
<dbReference type="Gene3D" id="1.10.287.90">
    <property type="match status" value="1"/>
</dbReference>
<dbReference type="Gene3D" id="2.60.40.420">
    <property type="entry name" value="Cupredoxins - blue copper proteins"/>
    <property type="match status" value="1"/>
</dbReference>
<dbReference type="SUPFAM" id="SSF49503">
    <property type="entry name" value="Cupredoxins"/>
    <property type="match status" value="1"/>
</dbReference>
<gene>
    <name evidence="22" type="primary">cox2</name>
</gene>
<evidence type="ECO:0000256" key="4">
    <source>
        <dbReference type="ARBA" id="ARBA00015946"/>
    </source>
</evidence>
<evidence type="ECO:0000256" key="6">
    <source>
        <dbReference type="ARBA" id="ARBA00022660"/>
    </source>
</evidence>
<comment type="subunit">
    <text evidence="3">Component of the cytochrome c oxidase (complex IV, CIV), a multisubunit enzyme composed of a catalytic core of 3 subunits and several supernumerary subunits. The complex exists as a monomer or a dimer and forms supercomplexes (SCs) in the inner mitochondrial membrane with ubiquinol-cytochrome c oxidoreductase (cytochrome b-c1 complex, complex III, CIII).</text>
</comment>
<keyword evidence="13 19" id="KW-1133">Transmembrane helix</keyword>
<accession>A0A9E8K2X8</accession>
<dbReference type="AlphaFoldDB" id="A0A9E8K2X8"/>
<reference evidence="22" key="1">
    <citation type="journal article" date="2022" name="Genes (Basel)">
        <title>Novel Gene Rearrangements in the Mitochondrial Genomes of Cynipoid Wasps (Hymenoptera: Cynipoidea).</title>
        <authorList>
            <person name="Shu X."/>
            <person name="Li Z."/>
            <person name="Yuan R."/>
            <person name="Tang P."/>
            <person name="Chen X."/>
        </authorList>
    </citation>
    <scope>NUCLEOTIDE SEQUENCE</scope>
</reference>
<name>A0A9E8K2X8_9HYME</name>
<keyword evidence="15 18" id="KW-0496">Mitochondrion</keyword>
<evidence type="ECO:0000256" key="13">
    <source>
        <dbReference type="ARBA" id="ARBA00022989"/>
    </source>
</evidence>
<dbReference type="Pfam" id="PF00116">
    <property type="entry name" value="COX2"/>
    <property type="match status" value="1"/>
</dbReference>
<dbReference type="InterPro" id="IPR034210">
    <property type="entry name" value="CcO_II_C"/>
</dbReference>
<keyword evidence="9 18" id="KW-0999">Mitochondrion inner membrane</keyword>
<keyword evidence="6 18" id="KW-0679">Respiratory chain</keyword>
<dbReference type="InterPro" id="IPR001505">
    <property type="entry name" value="Copper_CuA"/>
</dbReference>
<evidence type="ECO:0000256" key="1">
    <source>
        <dbReference type="ARBA" id="ARBA00004448"/>
    </source>
</evidence>
<evidence type="ECO:0000256" key="19">
    <source>
        <dbReference type="SAM" id="Phobius"/>
    </source>
</evidence>
<dbReference type="PANTHER" id="PTHR22888">
    <property type="entry name" value="CYTOCHROME C OXIDASE, SUBUNIT II"/>
    <property type="match status" value="1"/>
</dbReference>
<dbReference type="InterPro" id="IPR011759">
    <property type="entry name" value="Cyt_c_oxidase_su2_TM_dom"/>
</dbReference>
<evidence type="ECO:0000313" key="22">
    <source>
        <dbReference type="EMBL" id="UZT67552.1"/>
    </source>
</evidence>
<comment type="catalytic activity">
    <reaction evidence="17">
        <text>4 Fe(II)-[cytochrome c] + O2 + 8 H(+)(in) = 4 Fe(III)-[cytochrome c] + 2 H2O + 4 H(+)(out)</text>
        <dbReference type="Rhea" id="RHEA:11436"/>
        <dbReference type="Rhea" id="RHEA-COMP:10350"/>
        <dbReference type="Rhea" id="RHEA-COMP:14399"/>
        <dbReference type="ChEBI" id="CHEBI:15377"/>
        <dbReference type="ChEBI" id="CHEBI:15378"/>
        <dbReference type="ChEBI" id="CHEBI:15379"/>
        <dbReference type="ChEBI" id="CHEBI:29033"/>
        <dbReference type="ChEBI" id="CHEBI:29034"/>
        <dbReference type="EC" id="7.1.1.9"/>
    </reaction>
    <physiologicalReaction direction="left-to-right" evidence="17">
        <dbReference type="Rhea" id="RHEA:11437"/>
    </physiologicalReaction>
</comment>
<comment type="subcellular location">
    <subcellularLocation>
        <location evidence="1 18">Mitochondrion inner membrane</location>
        <topology evidence="1 18">Multi-pass membrane protein</topology>
    </subcellularLocation>
</comment>
<evidence type="ECO:0000256" key="17">
    <source>
        <dbReference type="ARBA" id="ARBA00049512"/>
    </source>
</evidence>
<evidence type="ECO:0000256" key="9">
    <source>
        <dbReference type="ARBA" id="ARBA00022792"/>
    </source>
</evidence>
<evidence type="ECO:0000259" key="20">
    <source>
        <dbReference type="PROSITE" id="PS50857"/>
    </source>
</evidence>
<feature type="domain" description="Cytochrome oxidase subunit II copper A binding" evidence="20">
    <location>
        <begin position="91"/>
        <end position="222"/>
    </location>
</feature>
<dbReference type="InterPro" id="IPR036257">
    <property type="entry name" value="Cyt_c_oxidase_su2_TM_sf"/>
</dbReference>
<evidence type="ECO:0000256" key="14">
    <source>
        <dbReference type="ARBA" id="ARBA00023008"/>
    </source>
</evidence>
<reference evidence="22" key="2">
    <citation type="submission" date="2022-02" db="EMBL/GenBank/DDBJ databases">
        <authorList>
            <person name="Shu X.H."/>
            <person name="Li Z.K."/>
            <person name="Tang P."/>
            <person name="Chen X.X."/>
        </authorList>
    </citation>
    <scope>NUCLEOTIDE SEQUENCE</scope>
</reference>
<proteinExistence type="inferred from homology"/>
<dbReference type="EMBL" id="OM677831">
    <property type="protein sequence ID" value="UZT67552.1"/>
    <property type="molecule type" value="Genomic_DNA"/>
</dbReference>
<dbReference type="PRINTS" id="PR01166">
    <property type="entry name" value="CYCOXIDASEII"/>
</dbReference>
<evidence type="ECO:0000256" key="15">
    <source>
        <dbReference type="ARBA" id="ARBA00023128"/>
    </source>
</evidence>
<feature type="transmembrane region" description="Helical" evidence="19">
    <location>
        <begin position="59"/>
        <end position="77"/>
    </location>
</feature>
<evidence type="ECO:0000256" key="5">
    <source>
        <dbReference type="ARBA" id="ARBA00022448"/>
    </source>
</evidence>
<keyword evidence="14 18" id="KW-0186">Copper</keyword>
<feature type="domain" description="Cytochrome oxidase subunit II transmembrane region profile" evidence="21">
    <location>
        <begin position="1"/>
        <end position="90"/>
    </location>
</feature>
<evidence type="ECO:0000256" key="11">
    <source>
        <dbReference type="ARBA" id="ARBA00022967"/>
    </source>
</evidence>
<dbReference type="GO" id="GO:0005743">
    <property type="term" value="C:mitochondrial inner membrane"/>
    <property type="evidence" value="ECO:0007669"/>
    <property type="project" value="UniProtKB-SubCell"/>
</dbReference>
<evidence type="ECO:0000256" key="16">
    <source>
        <dbReference type="ARBA" id="ARBA00023136"/>
    </source>
</evidence>
<dbReference type="Pfam" id="PF02790">
    <property type="entry name" value="COX2_TM"/>
    <property type="match status" value="1"/>
</dbReference>
<evidence type="ECO:0000256" key="2">
    <source>
        <dbReference type="ARBA" id="ARBA00007866"/>
    </source>
</evidence>
<dbReference type="PROSITE" id="PS50999">
    <property type="entry name" value="COX2_TM"/>
    <property type="match status" value="1"/>
</dbReference>
<dbReference type="PROSITE" id="PS50857">
    <property type="entry name" value="COX2_CUA"/>
    <property type="match status" value="1"/>
</dbReference>
<evidence type="ECO:0000256" key="12">
    <source>
        <dbReference type="ARBA" id="ARBA00022982"/>
    </source>
</evidence>
<keyword evidence="7 18" id="KW-0812">Transmembrane</keyword>
<organism evidence="22">
    <name type="scientific">Paramblynotus sp. ZJUH 20220012</name>
    <dbReference type="NCBI Taxonomy" id="2943458"/>
    <lineage>
        <taxon>Eukaryota</taxon>
        <taxon>Metazoa</taxon>
        <taxon>Ecdysozoa</taxon>
        <taxon>Arthropoda</taxon>
        <taxon>Hexapoda</taxon>
        <taxon>Insecta</taxon>
        <taxon>Pterygota</taxon>
        <taxon>Neoptera</taxon>
        <taxon>Endopterygota</taxon>
        <taxon>Hymenoptera</taxon>
        <taxon>Apocrita</taxon>
        <taxon>Proctotrupomorpha</taxon>
        <taxon>Cynipoidea</taxon>
        <taxon>Liopteridae</taxon>
        <taxon>Paramblynotus</taxon>
    </lineage>
</organism>
<dbReference type="PANTHER" id="PTHR22888:SF9">
    <property type="entry name" value="CYTOCHROME C OXIDASE SUBUNIT 2"/>
    <property type="match status" value="1"/>
</dbReference>
<evidence type="ECO:0000256" key="8">
    <source>
        <dbReference type="ARBA" id="ARBA00022723"/>
    </source>
</evidence>
<keyword evidence="11" id="KW-1278">Translocase</keyword>
<keyword evidence="8 18" id="KW-0479">Metal-binding</keyword>